<evidence type="ECO:0000256" key="6">
    <source>
        <dbReference type="RuleBase" id="RU000461"/>
    </source>
</evidence>
<dbReference type="GO" id="GO:0016705">
    <property type="term" value="F:oxidoreductase activity, acting on paired donors, with incorporation or reduction of molecular oxygen"/>
    <property type="evidence" value="ECO:0007669"/>
    <property type="project" value="InterPro"/>
</dbReference>
<dbReference type="PANTHER" id="PTHR24296">
    <property type="entry name" value="CYTOCHROME P450"/>
    <property type="match status" value="1"/>
</dbReference>
<dbReference type="OMA" id="YLQHFIN"/>
<dbReference type="GO" id="GO:0005506">
    <property type="term" value="F:iron ion binding"/>
    <property type="evidence" value="ECO:0007669"/>
    <property type="project" value="InterPro"/>
</dbReference>
<dbReference type="InterPro" id="IPR001128">
    <property type="entry name" value="Cyt_P450"/>
</dbReference>
<dbReference type="InParanoid" id="H3GRJ4"/>
<keyword evidence="6" id="KW-0503">Monooxygenase</keyword>
<evidence type="ECO:0000256" key="5">
    <source>
        <dbReference type="PIRSR" id="PIRSR602401-1"/>
    </source>
</evidence>
<comment type="cofactor">
    <cofactor evidence="5">
        <name>heme</name>
        <dbReference type="ChEBI" id="CHEBI:30413"/>
    </cofactor>
</comment>
<feature type="binding site" description="axial binding residue" evidence="5">
    <location>
        <position position="480"/>
    </location>
    <ligand>
        <name>heme</name>
        <dbReference type="ChEBI" id="CHEBI:30413"/>
    </ligand>
    <ligandPart>
        <name>Fe</name>
        <dbReference type="ChEBI" id="CHEBI:18248"/>
    </ligandPart>
</feature>
<evidence type="ECO:0000313" key="7">
    <source>
        <dbReference type="EnsemblProtists" id="Phyra79494"/>
    </source>
</evidence>
<proteinExistence type="inferred from homology"/>
<reference evidence="7" key="2">
    <citation type="submission" date="2015-06" db="UniProtKB">
        <authorList>
            <consortium name="EnsemblProtists"/>
        </authorList>
    </citation>
    <scope>IDENTIFICATION</scope>
    <source>
        <strain evidence="7">Pr102</strain>
    </source>
</reference>
<dbReference type="GO" id="GO:0006629">
    <property type="term" value="P:lipid metabolic process"/>
    <property type="evidence" value="ECO:0007669"/>
    <property type="project" value="UniProtKB-ARBA"/>
</dbReference>
<dbReference type="EMBL" id="DS566038">
    <property type="status" value="NOT_ANNOTATED_CDS"/>
    <property type="molecule type" value="Genomic_DNA"/>
</dbReference>
<accession>H3GRJ4</accession>
<evidence type="ECO:0000256" key="4">
    <source>
        <dbReference type="ARBA" id="ARBA00023004"/>
    </source>
</evidence>
<evidence type="ECO:0008006" key="9">
    <source>
        <dbReference type="Google" id="ProtNLM"/>
    </source>
</evidence>
<dbReference type="Proteomes" id="UP000005238">
    <property type="component" value="Unassembled WGS sequence"/>
</dbReference>
<reference evidence="8" key="1">
    <citation type="journal article" date="2006" name="Science">
        <title>Phytophthora genome sequences uncover evolutionary origins and mechanisms of pathogenesis.</title>
        <authorList>
            <person name="Tyler B.M."/>
            <person name="Tripathy S."/>
            <person name="Zhang X."/>
            <person name="Dehal P."/>
            <person name="Jiang R.H."/>
            <person name="Aerts A."/>
            <person name="Arredondo F.D."/>
            <person name="Baxter L."/>
            <person name="Bensasson D."/>
            <person name="Beynon J.L."/>
            <person name="Chapman J."/>
            <person name="Damasceno C.M."/>
            <person name="Dorrance A.E."/>
            <person name="Dou D."/>
            <person name="Dickerman A.W."/>
            <person name="Dubchak I.L."/>
            <person name="Garbelotto M."/>
            <person name="Gijzen M."/>
            <person name="Gordon S.G."/>
            <person name="Govers F."/>
            <person name="Grunwald N.J."/>
            <person name="Huang W."/>
            <person name="Ivors K.L."/>
            <person name="Jones R.W."/>
            <person name="Kamoun S."/>
            <person name="Krampis K."/>
            <person name="Lamour K.H."/>
            <person name="Lee M.K."/>
            <person name="McDonald W.H."/>
            <person name="Medina M."/>
            <person name="Meijer H.J."/>
            <person name="Nordberg E.K."/>
            <person name="Maclean D.J."/>
            <person name="Ospina-Giraldo M.D."/>
            <person name="Morris P.F."/>
            <person name="Phuntumart V."/>
            <person name="Putnam N.H."/>
            <person name="Rash S."/>
            <person name="Rose J.K."/>
            <person name="Sakihama Y."/>
            <person name="Salamov A.A."/>
            <person name="Savidor A."/>
            <person name="Scheuring C.F."/>
            <person name="Smith B.M."/>
            <person name="Sobral B.W."/>
            <person name="Terry A."/>
            <person name="Torto-Alalibo T.A."/>
            <person name="Win J."/>
            <person name="Xu Z."/>
            <person name="Zhang H."/>
            <person name="Grigoriev I.V."/>
            <person name="Rokhsar D.S."/>
            <person name="Boore J.L."/>
        </authorList>
    </citation>
    <scope>NUCLEOTIDE SEQUENCE [LARGE SCALE GENOMIC DNA]</scope>
    <source>
        <strain evidence="8">Pr102</strain>
    </source>
</reference>
<evidence type="ECO:0000256" key="3">
    <source>
        <dbReference type="ARBA" id="ARBA00023002"/>
    </source>
</evidence>
<keyword evidence="3 6" id="KW-0560">Oxidoreductase</keyword>
<keyword evidence="5 6" id="KW-0349">Heme</keyword>
<evidence type="ECO:0000256" key="1">
    <source>
        <dbReference type="ARBA" id="ARBA00010617"/>
    </source>
</evidence>
<dbReference type="GO" id="GO:0020037">
    <property type="term" value="F:heme binding"/>
    <property type="evidence" value="ECO:0007669"/>
    <property type="project" value="InterPro"/>
</dbReference>
<dbReference type="CDD" id="cd11064">
    <property type="entry name" value="CYP86A"/>
    <property type="match status" value="1"/>
</dbReference>
<keyword evidence="8" id="KW-1185">Reference proteome</keyword>
<dbReference type="HOGENOM" id="CLU_001570_27_2_1"/>
<dbReference type="VEuPathDB" id="FungiDB:KRP23_11413"/>
<dbReference type="PRINTS" id="PR00463">
    <property type="entry name" value="EP450I"/>
</dbReference>
<keyword evidence="4 5" id="KW-0408">Iron</keyword>
<dbReference type="eggNOG" id="KOG0157">
    <property type="taxonomic scope" value="Eukaryota"/>
</dbReference>
<dbReference type="InterPro" id="IPR017972">
    <property type="entry name" value="Cyt_P450_CS"/>
</dbReference>
<sequence>MKTVSELFGDRNDLAVTAAAAVAVSLGLSLLVHKSKKNKSTEARKLPPMPKTTLPIFKSLFDIGNNLDRFHDWLLERSAEFDNKPWMYSIPGRPVTIVLTAPEYLKDVMVTQEDVFLRGPLTQYMSEDIFGNGMIVTDGDPWFFHRKTSSHLFSMQMMKDVMETTVRDKLDVFLDVLDIYHKRGKPFSIKKDISHFTTDAICRIGFGIELDTLRNGPDSDEDHTLLKAFDLASIAFVVRVQTPWWIWEPKRFFNVGWEKVFKDNVKIVHDFIDEVILQSMNRKAELAAKGEKMEARDLITMFMESNLKETEHMNFQDNQATIMRDMVTTFMFAGKDTVGHSLSWFIVHINRYPETLKKIREEMKEKLPGLLTGEIRVPTHEQLRELIYLEAAVRENVRLFPSTGFIAREAMRDTTLVDGTFVGKGQTIMVSSYCNTRNKKLWGEDALEFNPDRMIDPETGKLRVFSPYQYSGFGSGQHVCIGQKFAMMQMKLAMATLLSKFDIKTVEDPWKLTYDFSLTIPVHGPLDVVVTPLTPLSSA</sequence>
<evidence type="ECO:0000256" key="2">
    <source>
        <dbReference type="ARBA" id="ARBA00022723"/>
    </source>
</evidence>
<dbReference type="InterPro" id="IPR002401">
    <property type="entry name" value="Cyt_P450_E_grp-I"/>
</dbReference>
<dbReference type="PRINTS" id="PR00385">
    <property type="entry name" value="P450"/>
</dbReference>
<dbReference type="STRING" id="164328.H3GRJ4"/>
<dbReference type="AlphaFoldDB" id="H3GRJ4"/>
<protein>
    <recommendedName>
        <fullName evidence="9">Cytochrome P450</fullName>
    </recommendedName>
</protein>
<dbReference type="Gene3D" id="1.10.630.10">
    <property type="entry name" value="Cytochrome P450"/>
    <property type="match status" value="1"/>
</dbReference>
<keyword evidence="2 5" id="KW-0479">Metal-binding</keyword>
<organism evidence="7 8">
    <name type="scientific">Phytophthora ramorum</name>
    <name type="common">Sudden oak death agent</name>
    <dbReference type="NCBI Taxonomy" id="164328"/>
    <lineage>
        <taxon>Eukaryota</taxon>
        <taxon>Sar</taxon>
        <taxon>Stramenopiles</taxon>
        <taxon>Oomycota</taxon>
        <taxon>Peronosporomycetes</taxon>
        <taxon>Peronosporales</taxon>
        <taxon>Peronosporaceae</taxon>
        <taxon>Phytophthora</taxon>
    </lineage>
</organism>
<evidence type="ECO:0000313" key="8">
    <source>
        <dbReference type="Proteomes" id="UP000005238"/>
    </source>
</evidence>
<dbReference type="SUPFAM" id="SSF48264">
    <property type="entry name" value="Cytochrome P450"/>
    <property type="match status" value="1"/>
</dbReference>
<dbReference type="VEuPathDB" id="FungiDB:KRP22_8676"/>
<dbReference type="Pfam" id="PF00067">
    <property type="entry name" value="p450"/>
    <property type="match status" value="1"/>
</dbReference>
<dbReference type="GO" id="GO:0004497">
    <property type="term" value="F:monooxygenase activity"/>
    <property type="evidence" value="ECO:0007669"/>
    <property type="project" value="UniProtKB-KW"/>
</dbReference>
<dbReference type="EnsemblProtists" id="Phyra79494">
    <property type="protein sequence ID" value="Phyra79494"/>
    <property type="gene ID" value="Phyra79494"/>
</dbReference>
<name>H3GRJ4_PHYRM</name>
<dbReference type="InterPro" id="IPR036396">
    <property type="entry name" value="Cyt_P450_sf"/>
</dbReference>
<dbReference type="PROSITE" id="PS00086">
    <property type="entry name" value="CYTOCHROME_P450"/>
    <property type="match status" value="1"/>
</dbReference>
<comment type="similarity">
    <text evidence="1 6">Belongs to the cytochrome P450 family.</text>
</comment>